<organism evidence="1 2">
    <name type="scientific">Corynebacterium diphtheriae (strain ATCC 700971 / NCTC 13129 / Biotype gravis)</name>
    <dbReference type="NCBI Taxonomy" id="257309"/>
    <lineage>
        <taxon>Bacteria</taxon>
        <taxon>Bacillati</taxon>
        <taxon>Actinomycetota</taxon>
        <taxon>Actinomycetes</taxon>
        <taxon>Mycobacteriales</taxon>
        <taxon>Corynebacteriaceae</taxon>
        <taxon>Corynebacterium</taxon>
    </lineage>
</organism>
<keyword evidence="2" id="KW-1185">Reference proteome</keyword>
<dbReference type="KEGG" id="cdi:DIP0241"/>
<protein>
    <submittedName>
        <fullName evidence="1">Uncharacterized protein</fullName>
    </submittedName>
</protein>
<reference evidence="1 2" key="1">
    <citation type="journal article" date="2003" name="Nucleic Acids Res.">
        <title>The complete genome sequence and analysis of Corynebacterium diphtheriae NCTC13129.</title>
        <authorList>
            <person name="Cerdeno-Tarraga A.M."/>
            <person name="Efstratiou A."/>
            <person name="Dover L.G."/>
            <person name="Holden M.T.G."/>
            <person name="Pallen M."/>
            <person name="Bentley S.D."/>
            <person name="Besra G.S."/>
            <person name="Churcher C."/>
            <person name="James K.D."/>
            <person name="De Zoysa A."/>
            <person name="Chillingworth T."/>
            <person name="Cronin A."/>
            <person name="Dowd L."/>
            <person name="Feltwell T."/>
            <person name="Hamlin N."/>
            <person name="Holroyd S."/>
            <person name="Jagels K."/>
            <person name="Moule S."/>
            <person name="Quail M.A."/>
            <person name="Rabbinowitsch E."/>
            <person name="Rutherford K."/>
            <person name="Thomson N.R."/>
            <person name="Unwin L."/>
            <person name="Whitehead S."/>
            <person name="Barrell B.G.Parkhill.J."/>
        </authorList>
    </citation>
    <scope>NUCLEOTIDE SEQUENCE [LARGE SCALE GENOMIC DNA]</scope>
    <source>
        <strain evidence="2">ATCC 700971 / NCTC 13129 / Biotype gravis</strain>
    </source>
</reference>
<dbReference type="Proteomes" id="UP000002198">
    <property type="component" value="Chromosome"/>
</dbReference>
<evidence type="ECO:0000313" key="1">
    <source>
        <dbReference type="EMBL" id="CAE48746.1"/>
    </source>
</evidence>
<dbReference type="EMBL" id="BX248354">
    <property type="protein sequence ID" value="CAE48746.1"/>
    <property type="molecule type" value="Genomic_DNA"/>
</dbReference>
<evidence type="ECO:0000313" key="2">
    <source>
        <dbReference type="Proteomes" id="UP000002198"/>
    </source>
</evidence>
<proteinExistence type="predicted"/>
<dbReference type="HOGENOM" id="CLU_3134579_0_0_11"/>
<gene>
    <name evidence="1" type="ordered locus">DIP0241</name>
</gene>
<name>Q6NK00_CORDI</name>
<dbReference type="STRING" id="257309.DIP0241"/>
<accession>Q6NK00</accession>
<dbReference type="AlphaFoldDB" id="Q6NK00"/>
<sequence>MIRGVFFNGDEEIGHAKTSNGVAELQTIVPDEAATLQLSAVVEDFENDT</sequence>